<evidence type="ECO:0000313" key="2">
    <source>
        <dbReference type="EMBL" id="KAK1469309.1"/>
    </source>
</evidence>
<keyword evidence="3" id="KW-1185">Reference proteome</keyword>
<organism evidence="2 3">
    <name type="scientific">Colletotrichum melonis</name>
    <dbReference type="NCBI Taxonomy" id="1209925"/>
    <lineage>
        <taxon>Eukaryota</taxon>
        <taxon>Fungi</taxon>
        <taxon>Dikarya</taxon>
        <taxon>Ascomycota</taxon>
        <taxon>Pezizomycotina</taxon>
        <taxon>Sordariomycetes</taxon>
        <taxon>Hypocreomycetidae</taxon>
        <taxon>Glomerellales</taxon>
        <taxon>Glomerellaceae</taxon>
        <taxon>Colletotrichum</taxon>
        <taxon>Colletotrichum acutatum species complex</taxon>
    </lineage>
</organism>
<feature type="transmembrane region" description="Helical" evidence="1">
    <location>
        <begin position="113"/>
        <end position="132"/>
    </location>
</feature>
<accession>A0AAI9V5U6</accession>
<comment type="caution">
    <text evidence="2">The sequence shown here is derived from an EMBL/GenBank/DDBJ whole genome shotgun (WGS) entry which is preliminary data.</text>
</comment>
<name>A0AAI9V5U6_9PEZI</name>
<evidence type="ECO:0000313" key="3">
    <source>
        <dbReference type="Proteomes" id="UP001239795"/>
    </source>
</evidence>
<feature type="transmembrane region" description="Helical" evidence="1">
    <location>
        <begin position="24"/>
        <end position="45"/>
    </location>
</feature>
<keyword evidence="1" id="KW-0812">Transmembrane</keyword>
<dbReference type="Proteomes" id="UP001239795">
    <property type="component" value="Unassembled WGS sequence"/>
</dbReference>
<keyword evidence="1" id="KW-1133">Transmembrane helix</keyword>
<gene>
    <name evidence="2" type="ORF">CMEL01_01076</name>
</gene>
<reference evidence="2 3" key="1">
    <citation type="submission" date="2016-10" db="EMBL/GenBank/DDBJ databases">
        <title>The genome sequence of Colletotrichum fioriniae PJ7.</title>
        <authorList>
            <person name="Baroncelli R."/>
        </authorList>
    </citation>
    <scope>NUCLEOTIDE SEQUENCE [LARGE SCALE GENOMIC DNA]</scope>
    <source>
        <strain evidence="2">Col 31</strain>
    </source>
</reference>
<sequence length="168" mass="19263">MMSGIKSSVEVKEGVMTLFSSSLWAFQLPFCVSLLSTPVIGFFPVAPRATRLSSDDGTDHVREESKREILVENRRRVSREIEREKATILICNIGKQKMQDRKKQKKTMQQQKTSLTLVLSSTIACAAMRLYLSEPERLVSFRPPARQMHRKLVRKLHKVENETVVECL</sequence>
<evidence type="ECO:0000256" key="1">
    <source>
        <dbReference type="SAM" id="Phobius"/>
    </source>
</evidence>
<dbReference type="EMBL" id="MLGG01000001">
    <property type="protein sequence ID" value="KAK1469309.1"/>
    <property type="molecule type" value="Genomic_DNA"/>
</dbReference>
<protein>
    <recommendedName>
        <fullName evidence="4">Transmembrane protein</fullName>
    </recommendedName>
</protein>
<evidence type="ECO:0008006" key="4">
    <source>
        <dbReference type="Google" id="ProtNLM"/>
    </source>
</evidence>
<proteinExistence type="predicted"/>
<dbReference type="AlphaFoldDB" id="A0AAI9V5U6"/>
<keyword evidence="1" id="KW-0472">Membrane</keyword>